<gene>
    <name evidence="1" type="ORF">LY90DRAFT_707154</name>
</gene>
<dbReference type="SMART" id="SM00248">
    <property type="entry name" value="ANK"/>
    <property type="match status" value="6"/>
</dbReference>
<dbReference type="STRING" id="1754190.A0A1Y2AID5"/>
<evidence type="ECO:0000313" key="2">
    <source>
        <dbReference type="Proteomes" id="UP000193920"/>
    </source>
</evidence>
<dbReference type="Gene3D" id="1.25.40.20">
    <property type="entry name" value="Ankyrin repeat-containing domain"/>
    <property type="match status" value="1"/>
</dbReference>
<proteinExistence type="predicted"/>
<reference evidence="1 2" key="1">
    <citation type="submission" date="2016-08" db="EMBL/GenBank/DDBJ databases">
        <title>A Parts List for Fungal Cellulosomes Revealed by Comparative Genomics.</title>
        <authorList>
            <consortium name="DOE Joint Genome Institute"/>
            <person name="Haitjema C.H."/>
            <person name="Gilmore S.P."/>
            <person name="Henske J.K."/>
            <person name="Solomon K.V."/>
            <person name="De Groot R."/>
            <person name="Kuo A."/>
            <person name="Mondo S.J."/>
            <person name="Salamov A.A."/>
            <person name="Labutti K."/>
            <person name="Zhao Z."/>
            <person name="Chiniquy J."/>
            <person name="Barry K."/>
            <person name="Brewer H.M."/>
            <person name="Purvine S.O."/>
            <person name="Wright A.T."/>
            <person name="Boxma B."/>
            <person name="Van Alen T."/>
            <person name="Hackstein J.H."/>
            <person name="Baker S.E."/>
            <person name="Grigoriev I.V."/>
            <person name="O'Malley M.A."/>
        </authorList>
    </citation>
    <scope>NUCLEOTIDE SEQUENCE [LARGE SCALE GENOMIC DNA]</scope>
    <source>
        <strain evidence="1 2">G1</strain>
    </source>
</reference>
<dbReference type="SUPFAM" id="SSF48403">
    <property type="entry name" value="Ankyrin repeat"/>
    <property type="match status" value="1"/>
</dbReference>
<dbReference type="PANTHER" id="PTHR24125">
    <property type="entry name" value="ANKYRIN REPEAT AND DEATH DOMAIN-CONTAINING PROTEIN"/>
    <property type="match status" value="1"/>
</dbReference>
<protein>
    <submittedName>
        <fullName evidence="1">Ankyrin</fullName>
    </submittedName>
</protein>
<dbReference type="InterPro" id="IPR052457">
    <property type="entry name" value="Ankyrin-DD_containing_protein"/>
</dbReference>
<dbReference type="PANTHER" id="PTHR24125:SF5">
    <property type="entry name" value="ANKYRIN REPEAT PROTEIN"/>
    <property type="match status" value="1"/>
</dbReference>
<dbReference type="InterPro" id="IPR002110">
    <property type="entry name" value="Ankyrin_rpt"/>
</dbReference>
<name>A0A1Y2AID5_9FUNG</name>
<evidence type="ECO:0000313" key="1">
    <source>
        <dbReference type="EMBL" id="ORY22351.1"/>
    </source>
</evidence>
<dbReference type="Pfam" id="PF12796">
    <property type="entry name" value="Ank_2"/>
    <property type="match status" value="1"/>
</dbReference>
<dbReference type="EMBL" id="MCOG01000249">
    <property type="protein sequence ID" value="ORY22351.1"/>
    <property type="molecule type" value="Genomic_DNA"/>
</dbReference>
<organism evidence="1 2">
    <name type="scientific">Neocallimastix californiae</name>
    <dbReference type="NCBI Taxonomy" id="1754190"/>
    <lineage>
        <taxon>Eukaryota</taxon>
        <taxon>Fungi</taxon>
        <taxon>Fungi incertae sedis</taxon>
        <taxon>Chytridiomycota</taxon>
        <taxon>Chytridiomycota incertae sedis</taxon>
        <taxon>Neocallimastigomycetes</taxon>
        <taxon>Neocallimastigales</taxon>
        <taxon>Neocallimastigaceae</taxon>
        <taxon>Neocallimastix</taxon>
    </lineage>
</organism>
<keyword evidence="2" id="KW-1185">Reference proteome</keyword>
<dbReference type="InterPro" id="IPR036770">
    <property type="entry name" value="Ankyrin_rpt-contain_sf"/>
</dbReference>
<dbReference type="AlphaFoldDB" id="A0A1Y2AID5"/>
<comment type="caution">
    <text evidence="1">The sequence shown here is derived from an EMBL/GenBank/DDBJ whole genome shotgun (WGS) entry which is preliminary data.</text>
</comment>
<sequence>MNYNTFESEILSRIQKNKKCKKIIEQNKKLINEYFINCDSTVINGFIDKLIDTIFVCKKYDEAENFLKNPLMKNVLEAFKESIVLVRAFKEQNKYVAKWLMNMNINFNPYTHDKKGMTALMHACRYYKFVPYVETIIEKNKDILNLVDEDGNNALFHSIKIREAFNILLTKKVDINHRNQNGDNIFTHICKNRRIMLIKTLLENYPNIDLTVVNNEGMTGAMYIAESDNYTELRGLYASKRDLNLNYLNKNGETIVSQTINRYYREFKDCDFPYATEYSEQFYNTPEEFQAKFIARTINALIDIGCDFNCAIDGDGNTPLMFFIMIKDFVSALNLLKYCKTLDLYKCNKYGISASYLCHVLKPSEFDSLKRVKNYIYMKIDYHKFWREFSNYNGVYIKDNTEKYDKPIIHPYIVPKKILSLQAALSEGYLARSGEDGKDDLFDKMFRSPDLLRYGHPIRYR</sequence>
<accession>A0A1Y2AID5</accession>
<dbReference type="OrthoDB" id="2145224at2759"/>
<dbReference type="Proteomes" id="UP000193920">
    <property type="component" value="Unassembled WGS sequence"/>
</dbReference>